<dbReference type="HOGENOM" id="CLU_2625767_0_0_1"/>
<accession>A0A072TUT1</accession>
<keyword evidence="3" id="KW-1185">Reference proteome</keyword>
<dbReference type="Proteomes" id="UP000002051">
    <property type="component" value="Unassembled WGS sequence"/>
</dbReference>
<dbReference type="EnsemblPlants" id="KEH17305">
    <property type="protein sequence ID" value="KEH17305"/>
    <property type="gene ID" value="MTR_0024s0120"/>
</dbReference>
<evidence type="ECO:0000313" key="2">
    <source>
        <dbReference type="EnsemblPlants" id="KEH17305"/>
    </source>
</evidence>
<gene>
    <name evidence="1" type="ORF">MTR_0024s0120</name>
</gene>
<reference evidence="1 3" key="1">
    <citation type="journal article" date="2011" name="Nature">
        <title>The Medicago genome provides insight into the evolution of rhizobial symbioses.</title>
        <authorList>
            <person name="Young N.D."/>
            <person name="Debelle F."/>
            <person name="Oldroyd G.E."/>
            <person name="Geurts R."/>
            <person name="Cannon S.B."/>
            <person name="Udvardi M.K."/>
            <person name="Benedito V.A."/>
            <person name="Mayer K.F."/>
            <person name="Gouzy J."/>
            <person name="Schoof H."/>
            <person name="Van de Peer Y."/>
            <person name="Proost S."/>
            <person name="Cook D.R."/>
            <person name="Meyers B.C."/>
            <person name="Spannagl M."/>
            <person name="Cheung F."/>
            <person name="De Mita S."/>
            <person name="Krishnakumar V."/>
            <person name="Gundlach H."/>
            <person name="Zhou S."/>
            <person name="Mudge J."/>
            <person name="Bharti A.K."/>
            <person name="Murray J.D."/>
            <person name="Naoumkina M.A."/>
            <person name="Rosen B."/>
            <person name="Silverstein K.A."/>
            <person name="Tang H."/>
            <person name="Rombauts S."/>
            <person name="Zhao P.X."/>
            <person name="Zhou P."/>
            <person name="Barbe V."/>
            <person name="Bardou P."/>
            <person name="Bechner M."/>
            <person name="Bellec A."/>
            <person name="Berger A."/>
            <person name="Berges H."/>
            <person name="Bidwell S."/>
            <person name="Bisseling T."/>
            <person name="Choisne N."/>
            <person name="Couloux A."/>
            <person name="Denny R."/>
            <person name="Deshpande S."/>
            <person name="Dai X."/>
            <person name="Doyle J.J."/>
            <person name="Dudez A.M."/>
            <person name="Farmer A.D."/>
            <person name="Fouteau S."/>
            <person name="Franken C."/>
            <person name="Gibelin C."/>
            <person name="Gish J."/>
            <person name="Goldstein S."/>
            <person name="Gonzalez A.J."/>
            <person name="Green P.J."/>
            <person name="Hallab A."/>
            <person name="Hartog M."/>
            <person name="Hua A."/>
            <person name="Humphray S.J."/>
            <person name="Jeong D.H."/>
            <person name="Jing Y."/>
            <person name="Jocker A."/>
            <person name="Kenton S.M."/>
            <person name="Kim D.J."/>
            <person name="Klee K."/>
            <person name="Lai H."/>
            <person name="Lang C."/>
            <person name="Lin S."/>
            <person name="Macmil S.L."/>
            <person name="Magdelenat G."/>
            <person name="Matthews L."/>
            <person name="McCorrison J."/>
            <person name="Monaghan E.L."/>
            <person name="Mun J.H."/>
            <person name="Najar F.Z."/>
            <person name="Nicholson C."/>
            <person name="Noirot C."/>
            <person name="O'Bleness M."/>
            <person name="Paule C.R."/>
            <person name="Poulain J."/>
            <person name="Prion F."/>
            <person name="Qin B."/>
            <person name="Qu C."/>
            <person name="Retzel E.F."/>
            <person name="Riddle C."/>
            <person name="Sallet E."/>
            <person name="Samain S."/>
            <person name="Samson N."/>
            <person name="Sanders I."/>
            <person name="Saurat O."/>
            <person name="Scarpelli C."/>
            <person name="Schiex T."/>
            <person name="Segurens B."/>
            <person name="Severin A.J."/>
            <person name="Sherrier D.J."/>
            <person name="Shi R."/>
            <person name="Sims S."/>
            <person name="Singer S.R."/>
            <person name="Sinharoy S."/>
            <person name="Sterck L."/>
            <person name="Viollet A."/>
            <person name="Wang B.B."/>
            <person name="Wang K."/>
            <person name="Wang M."/>
            <person name="Wang X."/>
            <person name="Warfsmann J."/>
            <person name="Weissenbach J."/>
            <person name="White D.D."/>
            <person name="White J.D."/>
            <person name="Wiley G.B."/>
            <person name="Wincker P."/>
            <person name="Xing Y."/>
            <person name="Yang L."/>
            <person name="Yao Z."/>
            <person name="Ying F."/>
            <person name="Zhai J."/>
            <person name="Zhou L."/>
            <person name="Zuber A."/>
            <person name="Denarie J."/>
            <person name="Dixon R.A."/>
            <person name="May G.D."/>
            <person name="Schwartz D.C."/>
            <person name="Rogers J."/>
            <person name="Quetier F."/>
            <person name="Town C.D."/>
            <person name="Roe B.A."/>
        </authorList>
    </citation>
    <scope>NUCLEOTIDE SEQUENCE [LARGE SCALE GENOMIC DNA]</scope>
    <source>
        <strain evidence="1">A17</strain>
        <strain evidence="2 3">cv. Jemalong A17</strain>
    </source>
</reference>
<protein>
    <submittedName>
        <fullName evidence="1 2">Uncharacterized protein</fullName>
    </submittedName>
</protein>
<sequence>MVLAFLFPPSLELVHSLGDPLLSHSSICSSFRPAPSLNVPSCGREVSGESMLSAETGLEAFEKPLCSFFSSGVNQTEK</sequence>
<dbReference type="AlphaFoldDB" id="A0A072TUT1"/>
<name>A0A072TUT1_MEDTR</name>
<dbReference type="EMBL" id="KL402749">
    <property type="protein sequence ID" value="KEH17305.1"/>
    <property type="molecule type" value="Genomic_DNA"/>
</dbReference>
<proteinExistence type="predicted"/>
<organism evidence="1 3">
    <name type="scientific">Medicago truncatula</name>
    <name type="common">Barrel medic</name>
    <name type="synonym">Medicago tribuloides</name>
    <dbReference type="NCBI Taxonomy" id="3880"/>
    <lineage>
        <taxon>Eukaryota</taxon>
        <taxon>Viridiplantae</taxon>
        <taxon>Streptophyta</taxon>
        <taxon>Embryophyta</taxon>
        <taxon>Tracheophyta</taxon>
        <taxon>Spermatophyta</taxon>
        <taxon>Magnoliopsida</taxon>
        <taxon>eudicotyledons</taxon>
        <taxon>Gunneridae</taxon>
        <taxon>Pentapetalae</taxon>
        <taxon>rosids</taxon>
        <taxon>fabids</taxon>
        <taxon>Fabales</taxon>
        <taxon>Fabaceae</taxon>
        <taxon>Papilionoideae</taxon>
        <taxon>50 kb inversion clade</taxon>
        <taxon>NPAAA clade</taxon>
        <taxon>Hologalegina</taxon>
        <taxon>IRL clade</taxon>
        <taxon>Trifolieae</taxon>
        <taxon>Medicago</taxon>
    </lineage>
</organism>
<evidence type="ECO:0000313" key="3">
    <source>
        <dbReference type="Proteomes" id="UP000002051"/>
    </source>
</evidence>
<reference evidence="2" key="3">
    <citation type="submission" date="2015-06" db="UniProtKB">
        <authorList>
            <consortium name="EnsemblPlants"/>
        </authorList>
    </citation>
    <scope>IDENTIFICATION</scope>
    <source>
        <strain evidence="2">cv. Jemalong A17</strain>
    </source>
</reference>
<reference evidence="1 3" key="2">
    <citation type="journal article" date="2014" name="BMC Genomics">
        <title>An improved genome release (version Mt4.0) for the model legume Medicago truncatula.</title>
        <authorList>
            <person name="Tang H."/>
            <person name="Krishnakumar V."/>
            <person name="Bidwell S."/>
            <person name="Rosen B."/>
            <person name="Chan A."/>
            <person name="Zhou S."/>
            <person name="Gentzbittel L."/>
            <person name="Childs K.L."/>
            <person name="Yandell M."/>
            <person name="Gundlach H."/>
            <person name="Mayer K.F."/>
            <person name="Schwartz D.C."/>
            <person name="Town C.D."/>
        </authorList>
    </citation>
    <scope>GENOME REANNOTATION</scope>
    <source>
        <strain evidence="1">A17</strain>
        <strain evidence="2 3">cv. Jemalong A17</strain>
    </source>
</reference>
<evidence type="ECO:0000313" key="1">
    <source>
        <dbReference type="EMBL" id="KEH17305.1"/>
    </source>
</evidence>